<feature type="signal peptide" evidence="1">
    <location>
        <begin position="1"/>
        <end position="18"/>
    </location>
</feature>
<protein>
    <submittedName>
        <fullName evidence="2">Uncharacterized protein</fullName>
    </submittedName>
</protein>
<proteinExistence type="predicted"/>
<dbReference type="Proteomes" id="UP000701801">
    <property type="component" value="Unassembled WGS sequence"/>
</dbReference>
<reference evidence="2" key="1">
    <citation type="submission" date="2021-07" db="EMBL/GenBank/DDBJ databases">
        <authorList>
            <person name="Durling M."/>
        </authorList>
    </citation>
    <scope>NUCLEOTIDE SEQUENCE</scope>
</reference>
<dbReference type="EMBL" id="CAJVRM010000048">
    <property type="protein sequence ID" value="CAG8972581.1"/>
    <property type="molecule type" value="Genomic_DNA"/>
</dbReference>
<accession>A0A9N9LHA1</accession>
<feature type="chain" id="PRO_5040319918" evidence="1">
    <location>
        <begin position="19"/>
        <end position="150"/>
    </location>
</feature>
<comment type="caution">
    <text evidence="2">The sequence shown here is derived from an EMBL/GenBank/DDBJ whole genome shotgun (WGS) entry which is preliminary data.</text>
</comment>
<gene>
    <name evidence="2" type="ORF">HYALB_00011313</name>
</gene>
<evidence type="ECO:0000313" key="3">
    <source>
        <dbReference type="Proteomes" id="UP000701801"/>
    </source>
</evidence>
<organism evidence="2 3">
    <name type="scientific">Hymenoscyphus albidus</name>
    <dbReference type="NCBI Taxonomy" id="595503"/>
    <lineage>
        <taxon>Eukaryota</taxon>
        <taxon>Fungi</taxon>
        <taxon>Dikarya</taxon>
        <taxon>Ascomycota</taxon>
        <taxon>Pezizomycotina</taxon>
        <taxon>Leotiomycetes</taxon>
        <taxon>Helotiales</taxon>
        <taxon>Helotiaceae</taxon>
        <taxon>Hymenoscyphus</taxon>
    </lineage>
</organism>
<dbReference type="OrthoDB" id="3836772at2759"/>
<keyword evidence="1" id="KW-0732">Signal</keyword>
<dbReference type="AlphaFoldDB" id="A0A9N9LHA1"/>
<evidence type="ECO:0000256" key="1">
    <source>
        <dbReference type="SAM" id="SignalP"/>
    </source>
</evidence>
<name>A0A9N9LHA1_9HELO</name>
<sequence>MHIPTTFLSLVLPLLIGANPLPAPPTPHELHPTTIPTGITLQNFTRDCTKPETCNYNFMINYAPFGSQPCSVVDTVKATDEKADEHAWYDVGCIENPNTWKISWGWDYKGDFAVVTVKNAPLSYAAFFGYSHPNSASKFEDQGPNAVKFV</sequence>
<keyword evidence="3" id="KW-1185">Reference proteome</keyword>
<evidence type="ECO:0000313" key="2">
    <source>
        <dbReference type="EMBL" id="CAG8972581.1"/>
    </source>
</evidence>